<protein>
    <recommendedName>
        <fullName evidence="2">PIPK domain-containing protein</fullName>
    </recommendedName>
</protein>
<dbReference type="InterPro" id="IPR023610">
    <property type="entry name" value="PInositol-4/5-P-5/4-kinase"/>
</dbReference>
<dbReference type="InterPro" id="IPR002498">
    <property type="entry name" value="PInositol-4-P-4/5-kinase_core"/>
</dbReference>
<evidence type="ECO:0000313" key="3">
    <source>
        <dbReference type="EMBL" id="CAK0864971.1"/>
    </source>
</evidence>
<name>A0ABN9UY23_9DINO</name>
<evidence type="ECO:0000256" key="1">
    <source>
        <dbReference type="SAM" id="MobiDB-lite"/>
    </source>
</evidence>
<keyword evidence="4" id="KW-1185">Reference proteome</keyword>
<evidence type="ECO:0000259" key="2">
    <source>
        <dbReference type="Pfam" id="PF01504"/>
    </source>
</evidence>
<accession>A0ABN9UY23</accession>
<feature type="compositionally biased region" description="Low complexity" evidence="1">
    <location>
        <begin position="825"/>
        <end position="846"/>
    </location>
</feature>
<dbReference type="InterPro" id="IPR027483">
    <property type="entry name" value="PInositol-4-P-4/5-kinase_C_sf"/>
</dbReference>
<feature type="region of interest" description="Disordered" evidence="1">
    <location>
        <begin position="102"/>
        <end position="136"/>
    </location>
</feature>
<feature type="region of interest" description="Disordered" evidence="1">
    <location>
        <begin position="811"/>
        <end position="850"/>
    </location>
</feature>
<evidence type="ECO:0000313" key="4">
    <source>
        <dbReference type="Proteomes" id="UP001189429"/>
    </source>
</evidence>
<gene>
    <name evidence="3" type="ORF">PCOR1329_LOCUS52665</name>
</gene>
<organism evidence="3 4">
    <name type="scientific">Prorocentrum cordatum</name>
    <dbReference type="NCBI Taxonomy" id="2364126"/>
    <lineage>
        <taxon>Eukaryota</taxon>
        <taxon>Sar</taxon>
        <taxon>Alveolata</taxon>
        <taxon>Dinophyceae</taxon>
        <taxon>Prorocentrales</taxon>
        <taxon>Prorocentraceae</taxon>
        <taxon>Prorocentrum</taxon>
    </lineage>
</organism>
<feature type="compositionally biased region" description="Low complexity" evidence="1">
    <location>
        <begin position="13"/>
        <end position="27"/>
    </location>
</feature>
<dbReference type="Proteomes" id="UP001189429">
    <property type="component" value="Unassembled WGS sequence"/>
</dbReference>
<proteinExistence type="predicted"/>
<reference evidence="3" key="1">
    <citation type="submission" date="2023-10" db="EMBL/GenBank/DDBJ databases">
        <authorList>
            <person name="Chen Y."/>
            <person name="Shah S."/>
            <person name="Dougan E. K."/>
            <person name="Thang M."/>
            <person name="Chan C."/>
        </authorList>
    </citation>
    <scope>NUCLEOTIDE SEQUENCE [LARGE SCALE GENOMIC DNA]</scope>
</reference>
<feature type="domain" description="PIPK" evidence="2">
    <location>
        <begin position="423"/>
        <end position="651"/>
    </location>
</feature>
<dbReference type="PANTHER" id="PTHR23086:SF8">
    <property type="entry name" value="PHOSPHATIDYLINOSITOL 5-PHOSPHATE 4-KINASE, ISOFORM A"/>
    <property type="match status" value="1"/>
</dbReference>
<dbReference type="EMBL" id="CAUYUJ010016411">
    <property type="protein sequence ID" value="CAK0864971.1"/>
    <property type="molecule type" value="Genomic_DNA"/>
</dbReference>
<feature type="compositionally biased region" description="Gly residues" evidence="1">
    <location>
        <begin position="102"/>
        <end position="116"/>
    </location>
</feature>
<dbReference type="SUPFAM" id="SSF56104">
    <property type="entry name" value="SAICAR synthase-like"/>
    <property type="match status" value="1"/>
</dbReference>
<dbReference type="Gene3D" id="3.30.810.10">
    <property type="entry name" value="2-Layer Sandwich"/>
    <property type="match status" value="1"/>
</dbReference>
<feature type="compositionally biased region" description="Basic and acidic residues" evidence="1">
    <location>
        <begin position="41"/>
        <end position="50"/>
    </location>
</feature>
<sequence>MVDIEMRAGRMVPGARPGDPGAAAAPRQLGEPCARGSAAPCERDDLEWRGQDGQGLRPAPPRAEAPSLAARARPGPGQGGVARWLVGLAACAVVACSLGGSGGGRAGGGGPGGGEGEGPRAAPRPPDAPLGVGESGRPPFGSAVVYGAQEVPGLTEWECACQQDSDPLVRGILERSGKDCPAADGQGLLISSDLEDCRLAMPFVAAAGTGKTCVSRAAVESSCREVLDGWWDVKLGTWRGDAAFEAWKEFGRSADADEVLERFARDVHDLPLLRWAEKRSPDRASFQVEDFLAYVQPRCVEMVLRVFAGGELTQLSGNRLFDTVFEHELPKSASPPNIVDLTYGWLRDDVKANTQISMHSQVTINGKKEKEHYQFKRLRKQFGVPDSFLDEGAAGRSPEAASDVIVTCEPLSDPHAQVRWRSFHVLAQSYFEHMAQNPDSLLPRIYSAWFSESESGLCYAMQSLVPGHFVSDVEWSRGLSSATLFWELKGSTSLKEYFGQQHQYPIFEDADFKRDLVLLLPAQVREELMEQLKADTQWLSRNGFMDYSLQLLRVKVGDADANILNKVCPGAPDANGKMHRAFFQRDGGFSGTAAPWDSCIYLWAIGLGNTLQPYSLYEAFLAAMNRVVHPGLALTDVDPEKYSESLQAFMLEHSKSEIELPPGVDADVAPRKYQAAFIYQKCSEAQDSARASTPHPPPVCEDVGLVDVVPELQGLLEEASRDFTEDEARAARAQLGVDGAPCAEGAAAASLVVGPAADGDPAGPLCLRPRGAPPTLWMAHHRGYQELVRFGQRLGCVSRSGWEAVTAAAAEQERSGCSRRPPARPAGRPSPSAAPAPRTGSARSGSGCSGGGATWCPWRAGPARCGRRQTAQANTWTRAVLPCPWPPWSR</sequence>
<dbReference type="PANTHER" id="PTHR23086">
    <property type="entry name" value="PHOSPHATIDYLINOSITOL-4-PHOSPHATE 5-KINASE"/>
    <property type="match status" value="1"/>
</dbReference>
<comment type="caution">
    <text evidence="3">The sequence shown here is derived from an EMBL/GenBank/DDBJ whole genome shotgun (WGS) entry which is preliminary data.</text>
</comment>
<feature type="region of interest" description="Disordered" evidence="1">
    <location>
        <begin position="1"/>
        <end position="77"/>
    </location>
</feature>
<dbReference type="Pfam" id="PF01504">
    <property type="entry name" value="PIP5K"/>
    <property type="match status" value="1"/>
</dbReference>